<feature type="domain" description="HTH cro/C1-type" evidence="1">
    <location>
        <begin position="18"/>
        <end position="73"/>
    </location>
</feature>
<evidence type="ECO:0000313" key="2">
    <source>
        <dbReference type="EMBL" id="GIE98287.1"/>
    </source>
</evidence>
<dbReference type="EMBL" id="BOMV01000061">
    <property type="protein sequence ID" value="GIE98287.1"/>
    <property type="molecule type" value="Genomic_DNA"/>
</dbReference>
<dbReference type="InterPro" id="IPR001387">
    <property type="entry name" value="Cro/C1-type_HTH"/>
</dbReference>
<dbReference type="Gene3D" id="1.10.260.40">
    <property type="entry name" value="lambda repressor-like DNA-binding domains"/>
    <property type="match status" value="1"/>
</dbReference>
<dbReference type="GO" id="GO:0003677">
    <property type="term" value="F:DNA binding"/>
    <property type="evidence" value="ECO:0007669"/>
    <property type="project" value="InterPro"/>
</dbReference>
<dbReference type="InterPro" id="IPR043917">
    <property type="entry name" value="DUF5753"/>
</dbReference>
<comment type="caution">
    <text evidence="2">The sequence shown here is derived from an EMBL/GenBank/DDBJ whole genome shotgun (WGS) entry which is preliminary data.</text>
</comment>
<proteinExistence type="predicted"/>
<reference evidence="2" key="1">
    <citation type="submission" date="2021-01" db="EMBL/GenBank/DDBJ databases">
        <title>Whole genome shotgun sequence of Actinoplanes rishiriensis NBRC 108556.</title>
        <authorList>
            <person name="Komaki H."/>
            <person name="Tamura T."/>
        </authorList>
    </citation>
    <scope>NUCLEOTIDE SEQUENCE</scope>
    <source>
        <strain evidence="2">NBRC 108556</strain>
    </source>
</reference>
<accession>A0A919N205</accession>
<evidence type="ECO:0000259" key="1">
    <source>
        <dbReference type="PROSITE" id="PS50943"/>
    </source>
</evidence>
<name>A0A919N205_9ACTN</name>
<dbReference type="SMART" id="SM00530">
    <property type="entry name" value="HTH_XRE"/>
    <property type="match status" value="1"/>
</dbReference>
<protein>
    <recommendedName>
        <fullName evidence="1">HTH cro/C1-type domain-containing protein</fullName>
    </recommendedName>
</protein>
<keyword evidence="3" id="KW-1185">Reference proteome</keyword>
<dbReference type="CDD" id="cd00093">
    <property type="entry name" value="HTH_XRE"/>
    <property type="match status" value="1"/>
</dbReference>
<dbReference type="SUPFAM" id="SSF47413">
    <property type="entry name" value="lambda repressor-like DNA-binding domains"/>
    <property type="match status" value="1"/>
</dbReference>
<organism evidence="2 3">
    <name type="scientific">Paractinoplanes rishiriensis</name>
    <dbReference type="NCBI Taxonomy" id="1050105"/>
    <lineage>
        <taxon>Bacteria</taxon>
        <taxon>Bacillati</taxon>
        <taxon>Actinomycetota</taxon>
        <taxon>Actinomycetes</taxon>
        <taxon>Micromonosporales</taxon>
        <taxon>Micromonosporaceae</taxon>
        <taxon>Paractinoplanes</taxon>
    </lineage>
</organism>
<dbReference type="RefSeq" id="WP_203785320.1">
    <property type="nucleotide sequence ID" value="NZ_BOMV01000061.1"/>
</dbReference>
<gene>
    <name evidence="2" type="ORF">Ari01nite_57520</name>
</gene>
<dbReference type="AlphaFoldDB" id="A0A919N205"/>
<dbReference type="Proteomes" id="UP000636960">
    <property type="component" value="Unassembled WGS sequence"/>
</dbReference>
<dbReference type="PROSITE" id="PS50943">
    <property type="entry name" value="HTH_CROC1"/>
    <property type="match status" value="1"/>
</dbReference>
<dbReference type="Pfam" id="PF19054">
    <property type="entry name" value="DUF5753"/>
    <property type="match status" value="1"/>
</dbReference>
<dbReference type="InterPro" id="IPR010982">
    <property type="entry name" value="Lambda_DNA-bd_dom_sf"/>
</dbReference>
<evidence type="ECO:0000313" key="3">
    <source>
        <dbReference type="Proteomes" id="UP000636960"/>
    </source>
</evidence>
<sequence>MAEGESPTVARRRVRLALREAREAMGYTQAEVAEEMEWSLSKVIRIENGDVSIAPNDLRPLLAYLEVRDRAVITDLIEAAKVARSRPSKQHAWYQAAEFREHLTDAMRKQIEYEAEAKWIHSYSVFYLPGPLQVPEYSSVLTELWSHELTPEQITYRLEARRRRRERVLERVGDLHVTTLLDESVFRRTMGSPEMLAAALREVVRLYEIGLLSVRMIRFNAEVAVSYNAYFELLFLGDNGDLSRAVMYRESALSDEIIEDPIRASSLTSSSSGVVARHYDRYQKLWNAADSEADTIDFIRRRISELG</sequence>
<dbReference type="Pfam" id="PF13560">
    <property type="entry name" value="HTH_31"/>
    <property type="match status" value="1"/>
</dbReference>